<sequence>MSPRSSTESYPAFAYIGLSENAGKKLNQVTFPDRESNLGHLVLRARRAKHYCTGVDSVKLKLLKSRKVKKSKKNRISFTGLDDNSDITNTAKLEIFIRGIDQDVSTGTITGCSFHPKYFPPFPYVIGRLSHVITAARGMSEDDDDKDVEGRRENAVAARSLFLSNITKAPAKLNVPVRLTNHYQQ</sequence>
<comment type="caution">
    <text evidence="1">The sequence shown here is derived from an EMBL/GenBank/DDBJ whole genome shotgun (WGS) entry which is preliminary data.</text>
</comment>
<accession>A0ABQ8SBJ5</accession>
<gene>
    <name evidence="1" type="ORF">ANN_19655</name>
</gene>
<reference evidence="1 2" key="1">
    <citation type="journal article" date="2022" name="Allergy">
        <title>Genome assembly and annotation of Periplaneta americana reveal a comprehensive cockroach allergen profile.</title>
        <authorList>
            <person name="Wang L."/>
            <person name="Xiong Q."/>
            <person name="Saelim N."/>
            <person name="Wang L."/>
            <person name="Nong W."/>
            <person name="Wan A.T."/>
            <person name="Shi M."/>
            <person name="Liu X."/>
            <person name="Cao Q."/>
            <person name="Hui J.H.L."/>
            <person name="Sookrung N."/>
            <person name="Leung T.F."/>
            <person name="Tungtrongchitr A."/>
            <person name="Tsui S.K.W."/>
        </authorList>
    </citation>
    <scope>NUCLEOTIDE SEQUENCE [LARGE SCALE GENOMIC DNA]</scope>
    <source>
        <strain evidence="1">PWHHKU_190912</strain>
    </source>
</reference>
<evidence type="ECO:0000313" key="1">
    <source>
        <dbReference type="EMBL" id="KAJ4431062.1"/>
    </source>
</evidence>
<evidence type="ECO:0000313" key="2">
    <source>
        <dbReference type="Proteomes" id="UP001148838"/>
    </source>
</evidence>
<keyword evidence="2" id="KW-1185">Reference proteome</keyword>
<proteinExistence type="predicted"/>
<name>A0ABQ8SBJ5_PERAM</name>
<dbReference type="EMBL" id="JAJSOF020000031">
    <property type="protein sequence ID" value="KAJ4431062.1"/>
    <property type="molecule type" value="Genomic_DNA"/>
</dbReference>
<dbReference type="Proteomes" id="UP001148838">
    <property type="component" value="Unassembled WGS sequence"/>
</dbReference>
<organism evidence="1 2">
    <name type="scientific">Periplaneta americana</name>
    <name type="common">American cockroach</name>
    <name type="synonym">Blatta americana</name>
    <dbReference type="NCBI Taxonomy" id="6978"/>
    <lineage>
        <taxon>Eukaryota</taxon>
        <taxon>Metazoa</taxon>
        <taxon>Ecdysozoa</taxon>
        <taxon>Arthropoda</taxon>
        <taxon>Hexapoda</taxon>
        <taxon>Insecta</taxon>
        <taxon>Pterygota</taxon>
        <taxon>Neoptera</taxon>
        <taxon>Polyneoptera</taxon>
        <taxon>Dictyoptera</taxon>
        <taxon>Blattodea</taxon>
        <taxon>Blattoidea</taxon>
        <taxon>Blattidae</taxon>
        <taxon>Blattinae</taxon>
        <taxon>Periplaneta</taxon>
    </lineage>
</organism>
<protein>
    <submittedName>
        <fullName evidence="1">Uncharacterized protein</fullName>
    </submittedName>
</protein>